<feature type="domain" description="ABC3 transporter permease C-terminal" evidence="7">
    <location>
        <begin position="63"/>
        <end position="181"/>
    </location>
</feature>
<evidence type="ECO:0000256" key="2">
    <source>
        <dbReference type="ARBA" id="ARBA00022475"/>
    </source>
</evidence>
<feature type="transmembrane region" description="Helical" evidence="6">
    <location>
        <begin position="57"/>
        <end position="77"/>
    </location>
</feature>
<evidence type="ECO:0000256" key="6">
    <source>
        <dbReference type="PIRNR" id="PIRNR018968"/>
    </source>
</evidence>
<gene>
    <name evidence="8" type="ORF">C7437_10641</name>
</gene>
<keyword evidence="3 6" id="KW-0812">Transmembrane</keyword>
<dbReference type="InterPro" id="IPR003838">
    <property type="entry name" value="ABC3_permease_C"/>
</dbReference>
<keyword evidence="5 6" id="KW-0472">Membrane</keyword>
<comment type="caution">
    <text evidence="8">The sequence shown here is derived from an EMBL/GenBank/DDBJ whole genome shotgun (WGS) entry which is preliminary data.</text>
</comment>
<evidence type="ECO:0000313" key="9">
    <source>
        <dbReference type="Proteomes" id="UP000248646"/>
    </source>
</evidence>
<sequence>MAMTLNQLVLRSMRKNIKNYYLYVFALVFSVTLYYSFVTLQYNPAIVKEIGSGMSSAALKAGSYLLLFIVIFFVLYANKLFMNRRSKEIGLYQLVGMSKGLVTRLIAIENIILWLGSIILGVLMGFVTSRVFAMILLKILEKDAFVELTFSLEALLMTVIVFLLLLIVVILQTAIRIRRVSLLTLITTTGVADEKVKKFNAFHMFLGFIGLAFIGYGYYLSTSLLDLSNPDLTPNMLLFKMVSILILTVGGTYFVFRFSVAFILNLVRKSKKGLMSVQDVLSLSTIMHRMKSSAMSLTTITILSATTLGILTLSYISYYSVDTVAEEAIPYDYVMYEDTGFDLIEEFDKEEIQYTRDDIDLLAVEADVRSLLVKDAALNNDISTRLTIQVVSQKDIQSKLPNLQLKEGQGYIVGYDSLRAENIRIEAQKPIQFITSTGTEEVFITEVSEEYMVPNYHSYGFFTVVLEDSYFQKLLNDPLNENQMVVGMELQEVSQLKKAEKIFEANKVSVEIPYPSGIATKTVSVESQESYRLDLLNELGLTIFITGFLGLAFLITTGSILYFKQMSEADEEKATYTILRKIGFTTNEIMKGIHRKQLFNFGFPLAIGLAHSYFAVKSGWVFFGTELVAPLLITMGVYIILYSIFAILSAGYYRKVVEDAL</sequence>
<feature type="transmembrane region" description="Helical" evidence="6">
    <location>
        <begin position="539"/>
        <end position="563"/>
    </location>
</feature>
<name>A0A2W7MDF6_9BACI</name>
<dbReference type="GO" id="GO:0055085">
    <property type="term" value="P:transmembrane transport"/>
    <property type="evidence" value="ECO:0007669"/>
    <property type="project" value="UniProtKB-UniRule"/>
</dbReference>
<keyword evidence="6" id="KW-0813">Transport</keyword>
<feature type="transmembrane region" description="Helical" evidence="6">
    <location>
        <begin position="201"/>
        <end position="221"/>
    </location>
</feature>
<dbReference type="GO" id="GO:0005886">
    <property type="term" value="C:plasma membrane"/>
    <property type="evidence" value="ECO:0007669"/>
    <property type="project" value="UniProtKB-SubCell"/>
</dbReference>
<reference evidence="8 9" key="1">
    <citation type="submission" date="2018-06" db="EMBL/GenBank/DDBJ databases">
        <title>Genomic Encyclopedia of Type Strains, Phase IV (KMG-IV): sequencing the most valuable type-strain genomes for metagenomic binning, comparative biology and taxonomic classification.</title>
        <authorList>
            <person name="Goeker M."/>
        </authorList>
    </citation>
    <scope>NUCLEOTIDE SEQUENCE [LARGE SCALE GENOMIC DNA]</scope>
    <source>
        <strain evidence="8 9">DSM 5</strain>
    </source>
</reference>
<dbReference type="PANTHER" id="PTHR46795:SF3">
    <property type="entry name" value="ABC TRANSPORTER PERMEASE"/>
    <property type="match status" value="1"/>
</dbReference>
<keyword evidence="4 6" id="KW-1133">Transmembrane helix</keyword>
<feature type="transmembrane region" description="Helical" evidence="6">
    <location>
        <begin position="297"/>
        <end position="318"/>
    </location>
</feature>
<comment type="similarity">
    <text evidence="6">Belongs to the ABC-4 integral membrane protein family.</text>
</comment>
<dbReference type="Proteomes" id="UP000248646">
    <property type="component" value="Unassembled WGS sequence"/>
</dbReference>
<evidence type="ECO:0000259" key="7">
    <source>
        <dbReference type="Pfam" id="PF02687"/>
    </source>
</evidence>
<evidence type="ECO:0000256" key="5">
    <source>
        <dbReference type="ARBA" id="ARBA00023136"/>
    </source>
</evidence>
<evidence type="ECO:0000256" key="3">
    <source>
        <dbReference type="ARBA" id="ARBA00022692"/>
    </source>
</evidence>
<feature type="transmembrane region" description="Helical" evidence="6">
    <location>
        <begin position="148"/>
        <end position="171"/>
    </location>
</feature>
<keyword evidence="9" id="KW-1185">Reference proteome</keyword>
<comment type="subcellular location">
    <subcellularLocation>
        <location evidence="1 6">Cell membrane</location>
        <topology evidence="1 6">Multi-pass membrane protein</topology>
    </subcellularLocation>
</comment>
<dbReference type="AlphaFoldDB" id="A0A2W7MDF6"/>
<dbReference type="InterPro" id="IPR052536">
    <property type="entry name" value="ABC-4_Integral_Memb_Prot"/>
</dbReference>
<keyword evidence="2 6" id="KW-1003">Cell membrane</keyword>
<feature type="transmembrane region" description="Helical" evidence="6">
    <location>
        <begin position="111"/>
        <end position="136"/>
    </location>
</feature>
<dbReference type="PIRSF" id="PIRSF018968">
    <property type="entry name" value="ABC_permease_BceB"/>
    <property type="match status" value="1"/>
</dbReference>
<feature type="transmembrane region" description="Helical" evidence="6">
    <location>
        <begin position="20"/>
        <end position="37"/>
    </location>
</feature>
<feature type="transmembrane region" description="Helical" evidence="6">
    <location>
        <begin position="241"/>
        <end position="267"/>
    </location>
</feature>
<dbReference type="EMBL" id="QKZI01000006">
    <property type="protein sequence ID" value="PZX03619.1"/>
    <property type="molecule type" value="Genomic_DNA"/>
</dbReference>
<dbReference type="Pfam" id="PF02687">
    <property type="entry name" value="FtsX"/>
    <property type="match status" value="1"/>
</dbReference>
<feature type="transmembrane region" description="Helical" evidence="6">
    <location>
        <begin position="628"/>
        <end position="653"/>
    </location>
</feature>
<proteinExistence type="inferred from homology"/>
<protein>
    <submittedName>
        <fullName evidence="8">FtsX-like permease family protein</fullName>
    </submittedName>
</protein>
<feature type="transmembrane region" description="Helical" evidence="6">
    <location>
        <begin position="598"/>
        <end position="616"/>
    </location>
</feature>
<evidence type="ECO:0000313" key="8">
    <source>
        <dbReference type="EMBL" id="PZX03619.1"/>
    </source>
</evidence>
<evidence type="ECO:0000256" key="1">
    <source>
        <dbReference type="ARBA" id="ARBA00004651"/>
    </source>
</evidence>
<organism evidence="8 9">
    <name type="scientific">Psychrobacillus insolitus</name>
    <dbReference type="NCBI Taxonomy" id="1461"/>
    <lineage>
        <taxon>Bacteria</taxon>
        <taxon>Bacillati</taxon>
        <taxon>Bacillota</taxon>
        <taxon>Bacilli</taxon>
        <taxon>Bacillales</taxon>
        <taxon>Bacillaceae</taxon>
        <taxon>Psychrobacillus</taxon>
    </lineage>
</organism>
<accession>A0A2W7MDF6</accession>
<dbReference type="InterPro" id="IPR027022">
    <property type="entry name" value="ABC_permease_BceB-typ"/>
</dbReference>
<evidence type="ECO:0000256" key="4">
    <source>
        <dbReference type="ARBA" id="ARBA00022989"/>
    </source>
</evidence>
<dbReference type="PANTHER" id="PTHR46795">
    <property type="entry name" value="ABC TRANSPORTER PERMEASE-RELATED-RELATED"/>
    <property type="match status" value="1"/>
</dbReference>